<dbReference type="Gene3D" id="1.20.1250.20">
    <property type="entry name" value="MFS general substrate transporter like domains"/>
    <property type="match status" value="1"/>
</dbReference>
<evidence type="ECO:0000256" key="7">
    <source>
        <dbReference type="SAM" id="Phobius"/>
    </source>
</evidence>
<sequence>MLLGPDYQTLKTASLYLVPIKSYAKNDTTYNVADMSIFYQFPQYISIGLSEVFTSVASLEFAYLAAPQSAQSLVMSLRFCSAGISSFLGSGYIKIYENIYENFTVTNLECSDSENSELFYVYFFVLAGIQVVFIFIFLACDHRFKLLHNASQNRFNTHLFIRTQSRPSRV</sequence>
<dbReference type="EMBL" id="CAJOBJ010003729">
    <property type="protein sequence ID" value="CAF3976019.1"/>
    <property type="molecule type" value="Genomic_DNA"/>
</dbReference>
<organism evidence="8 10">
    <name type="scientific">Rotaria magnacalcarata</name>
    <dbReference type="NCBI Taxonomy" id="392030"/>
    <lineage>
        <taxon>Eukaryota</taxon>
        <taxon>Metazoa</taxon>
        <taxon>Spiralia</taxon>
        <taxon>Gnathifera</taxon>
        <taxon>Rotifera</taxon>
        <taxon>Eurotatoria</taxon>
        <taxon>Bdelloidea</taxon>
        <taxon>Philodinida</taxon>
        <taxon>Philodinidae</taxon>
        <taxon>Rotaria</taxon>
    </lineage>
</organism>
<comment type="caution">
    <text evidence="8">The sequence shown here is derived from an EMBL/GenBank/DDBJ whole genome shotgun (WGS) entry which is preliminary data.</text>
</comment>
<dbReference type="Proteomes" id="UP000681967">
    <property type="component" value="Unassembled WGS sequence"/>
</dbReference>
<feature type="transmembrane region" description="Helical" evidence="7">
    <location>
        <begin position="119"/>
        <end position="140"/>
    </location>
</feature>
<keyword evidence="5 7" id="KW-1133">Transmembrane helix</keyword>
<dbReference type="GO" id="GO:0016020">
    <property type="term" value="C:membrane"/>
    <property type="evidence" value="ECO:0007669"/>
    <property type="project" value="UniProtKB-SubCell"/>
</dbReference>
<name>A0A8S2MW12_9BILA</name>
<gene>
    <name evidence="9" type="ORF">BYL167_LOCUS13434</name>
    <name evidence="8" type="ORF">GIL414_LOCUS10413</name>
</gene>
<dbReference type="InterPro" id="IPR000109">
    <property type="entry name" value="POT_fam"/>
</dbReference>
<dbReference type="AlphaFoldDB" id="A0A8S2MW12"/>
<evidence type="ECO:0000256" key="4">
    <source>
        <dbReference type="ARBA" id="ARBA00022856"/>
    </source>
</evidence>
<evidence type="ECO:0000256" key="5">
    <source>
        <dbReference type="ARBA" id="ARBA00022989"/>
    </source>
</evidence>
<reference evidence="8" key="1">
    <citation type="submission" date="2021-02" db="EMBL/GenBank/DDBJ databases">
        <authorList>
            <person name="Nowell W R."/>
        </authorList>
    </citation>
    <scope>NUCLEOTIDE SEQUENCE</scope>
</reference>
<keyword evidence="4" id="KW-0653">Protein transport</keyword>
<evidence type="ECO:0000256" key="1">
    <source>
        <dbReference type="ARBA" id="ARBA00004141"/>
    </source>
</evidence>
<keyword evidence="3 7" id="KW-0812">Transmembrane</keyword>
<evidence type="ECO:0000313" key="8">
    <source>
        <dbReference type="EMBL" id="CAF3976019.1"/>
    </source>
</evidence>
<dbReference type="InterPro" id="IPR036259">
    <property type="entry name" value="MFS_trans_sf"/>
</dbReference>
<evidence type="ECO:0000256" key="6">
    <source>
        <dbReference type="ARBA" id="ARBA00023136"/>
    </source>
</evidence>
<evidence type="ECO:0000313" key="9">
    <source>
        <dbReference type="EMBL" id="CAF3996274.1"/>
    </source>
</evidence>
<comment type="similarity">
    <text evidence="2">Belongs to the major facilitator superfamily. Proton-dependent oligopeptide transporter (POT/PTR) (TC 2.A.17) family.</text>
</comment>
<accession>A0A8S2MW12</accession>
<evidence type="ECO:0000256" key="3">
    <source>
        <dbReference type="ARBA" id="ARBA00022692"/>
    </source>
</evidence>
<dbReference type="EMBL" id="CAJOBH010004610">
    <property type="protein sequence ID" value="CAF3996274.1"/>
    <property type="molecule type" value="Genomic_DNA"/>
</dbReference>
<protein>
    <submittedName>
        <fullName evidence="8">Uncharacterized protein</fullName>
    </submittedName>
</protein>
<comment type="subcellular location">
    <subcellularLocation>
        <location evidence="1">Membrane</location>
        <topology evidence="1">Multi-pass membrane protein</topology>
    </subcellularLocation>
</comment>
<dbReference type="Proteomes" id="UP000681720">
    <property type="component" value="Unassembled WGS sequence"/>
</dbReference>
<keyword evidence="4" id="KW-0813">Transport</keyword>
<dbReference type="GO" id="GO:0022857">
    <property type="term" value="F:transmembrane transporter activity"/>
    <property type="evidence" value="ECO:0007669"/>
    <property type="project" value="InterPro"/>
</dbReference>
<dbReference type="PANTHER" id="PTHR11654">
    <property type="entry name" value="OLIGOPEPTIDE TRANSPORTER-RELATED"/>
    <property type="match status" value="1"/>
</dbReference>
<evidence type="ECO:0000313" key="10">
    <source>
        <dbReference type="Proteomes" id="UP000681720"/>
    </source>
</evidence>
<evidence type="ECO:0000256" key="2">
    <source>
        <dbReference type="ARBA" id="ARBA00005982"/>
    </source>
</evidence>
<dbReference type="Pfam" id="PF00854">
    <property type="entry name" value="PTR2"/>
    <property type="match status" value="1"/>
</dbReference>
<dbReference type="GO" id="GO:0015833">
    <property type="term" value="P:peptide transport"/>
    <property type="evidence" value="ECO:0007669"/>
    <property type="project" value="UniProtKB-KW"/>
</dbReference>
<keyword evidence="4" id="KW-0571">Peptide transport</keyword>
<proteinExistence type="inferred from homology"/>
<keyword evidence="6 7" id="KW-0472">Membrane</keyword>